<keyword evidence="3" id="KW-1185">Reference proteome</keyword>
<dbReference type="Proteomes" id="UP000017836">
    <property type="component" value="Unassembled WGS sequence"/>
</dbReference>
<name>W1P5W4_AMBTC</name>
<organism evidence="2 3">
    <name type="scientific">Amborella trichopoda</name>
    <dbReference type="NCBI Taxonomy" id="13333"/>
    <lineage>
        <taxon>Eukaryota</taxon>
        <taxon>Viridiplantae</taxon>
        <taxon>Streptophyta</taxon>
        <taxon>Embryophyta</taxon>
        <taxon>Tracheophyta</taxon>
        <taxon>Spermatophyta</taxon>
        <taxon>Magnoliopsida</taxon>
        <taxon>Amborellales</taxon>
        <taxon>Amborellaceae</taxon>
        <taxon>Amborella</taxon>
    </lineage>
</organism>
<dbReference type="Gramene" id="ERN03298">
    <property type="protein sequence ID" value="ERN03298"/>
    <property type="gene ID" value="AMTR_s00003p00225080"/>
</dbReference>
<dbReference type="AlphaFoldDB" id="W1P5W4"/>
<feature type="region of interest" description="Disordered" evidence="1">
    <location>
        <begin position="1"/>
        <end position="33"/>
    </location>
</feature>
<sequence>MGLRKNENESKAGKMTIEKQRDETKRSMEEPMREVLKEEIEDLSMGLEEYENLVAELRFPEAEQSAAFMAVVHSEDEIEKKENESSA</sequence>
<dbReference type="HOGENOM" id="CLU_2486321_0_0_1"/>
<evidence type="ECO:0000313" key="2">
    <source>
        <dbReference type="EMBL" id="ERN03298.1"/>
    </source>
</evidence>
<gene>
    <name evidence="2" type="ORF">AMTR_s00003p00225080</name>
</gene>
<reference evidence="3" key="1">
    <citation type="journal article" date="2013" name="Science">
        <title>The Amborella genome and the evolution of flowering plants.</title>
        <authorList>
            <consortium name="Amborella Genome Project"/>
        </authorList>
    </citation>
    <scope>NUCLEOTIDE SEQUENCE [LARGE SCALE GENOMIC DNA]</scope>
</reference>
<evidence type="ECO:0000313" key="3">
    <source>
        <dbReference type="Proteomes" id="UP000017836"/>
    </source>
</evidence>
<protein>
    <submittedName>
        <fullName evidence="2">Uncharacterized protein</fullName>
    </submittedName>
</protein>
<proteinExistence type="predicted"/>
<dbReference type="EMBL" id="KI394358">
    <property type="protein sequence ID" value="ERN03298.1"/>
    <property type="molecule type" value="Genomic_DNA"/>
</dbReference>
<evidence type="ECO:0000256" key="1">
    <source>
        <dbReference type="SAM" id="MobiDB-lite"/>
    </source>
</evidence>
<accession>W1P5W4</accession>